<dbReference type="UniPathway" id="UPA00070">
    <property type="reaction ID" value="UER00946"/>
</dbReference>
<evidence type="ECO:0000256" key="10">
    <source>
        <dbReference type="ARBA" id="ARBA00022946"/>
    </source>
</evidence>
<keyword evidence="12 16" id="KW-0560">Oxidoreductase</keyword>
<dbReference type="EMBL" id="JAFCMP010000357">
    <property type="protein sequence ID" value="KAG5180790.1"/>
    <property type="molecule type" value="Genomic_DNA"/>
</dbReference>
<dbReference type="NCBIfam" id="NF003645">
    <property type="entry name" value="PRK05286.1-2"/>
    <property type="match status" value="1"/>
</dbReference>
<dbReference type="CDD" id="cd04738">
    <property type="entry name" value="DHOD_2_like"/>
    <property type="match status" value="1"/>
</dbReference>
<dbReference type="PANTHER" id="PTHR48109:SF4">
    <property type="entry name" value="DIHYDROOROTATE DEHYDROGENASE (QUINONE), MITOCHONDRIAL"/>
    <property type="match status" value="1"/>
</dbReference>
<keyword evidence="11" id="KW-1133">Transmembrane helix</keyword>
<dbReference type="FunFam" id="3.20.20.70:FF:000066">
    <property type="entry name" value="Dihydroorotate dehydrogenase (quinone), mitochondrial"/>
    <property type="match status" value="1"/>
</dbReference>
<evidence type="ECO:0000256" key="2">
    <source>
        <dbReference type="ARBA" id="ARBA00005161"/>
    </source>
</evidence>
<comment type="subcellular location">
    <subcellularLocation>
        <location evidence="1 16">Mitochondrion inner membrane</location>
        <topology evidence="1 16">Single-pass membrane protein</topology>
    </subcellularLocation>
</comment>
<dbReference type="PANTHER" id="PTHR48109">
    <property type="entry name" value="DIHYDROOROTATE DEHYDROGENASE (QUINONE), MITOCHONDRIAL-RELATED"/>
    <property type="match status" value="1"/>
</dbReference>
<evidence type="ECO:0000256" key="15">
    <source>
        <dbReference type="ARBA" id="ARBA00048639"/>
    </source>
</evidence>
<keyword evidence="19" id="KW-1185">Reference proteome</keyword>
<dbReference type="PROSITE" id="PS00911">
    <property type="entry name" value="DHODEHASE_1"/>
    <property type="match status" value="1"/>
</dbReference>
<keyword evidence="13 16" id="KW-0496">Mitochondrion</keyword>
<dbReference type="InterPro" id="IPR005720">
    <property type="entry name" value="Dihydroorotate_DH_cat"/>
</dbReference>
<comment type="cofactor">
    <cofactor evidence="16">
        <name>FMN</name>
        <dbReference type="ChEBI" id="CHEBI:58210"/>
    </cofactor>
    <text evidence="16">Binds 1 FMN per subunit.</text>
</comment>
<dbReference type="Gene3D" id="3.20.20.70">
    <property type="entry name" value="Aldolase class I"/>
    <property type="match status" value="1"/>
</dbReference>
<name>A0A836CC01_9STRA</name>
<evidence type="ECO:0000256" key="12">
    <source>
        <dbReference type="ARBA" id="ARBA00023002"/>
    </source>
</evidence>
<dbReference type="OrthoDB" id="14784at2759"/>
<dbReference type="Proteomes" id="UP000664859">
    <property type="component" value="Unassembled WGS sequence"/>
</dbReference>
<feature type="domain" description="Dihydroorotate dehydrogenase catalytic" evidence="17">
    <location>
        <begin position="113"/>
        <end position="415"/>
    </location>
</feature>
<dbReference type="Pfam" id="PF01180">
    <property type="entry name" value="DHO_dh"/>
    <property type="match status" value="1"/>
</dbReference>
<keyword evidence="8" id="KW-0812">Transmembrane</keyword>
<evidence type="ECO:0000256" key="3">
    <source>
        <dbReference type="ARBA" id="ARBA00005359"/>
    </source>
</evidence>
<dbReference type="EC" id="1.3.5.2" evidence="4 16"/>
<keyword evidence="6 16" id="KW-0285">Flavoprotein</keyword>
<evidence type="ECO:0000256" key="14">
    <source>
        <dbReference type="ARBA" id="ARBA00023136"/>
    </source>
</evidence>
<dbReference type="SUPFAM" id="SSF51395">
    <property type="entry name" value="FMN-linked oxidoreductases"/>
    <property type="match status" value="1"/>
</dbReference>
<evidence type="ECO:0000256" key="7">
    <source>
        <dbReference type="ARBA" id="ARBA00022643"/>
    </source>
</evidence>
<gene>
    <name evidence="18" type="ORF">JKP88DRAFT_187071</name>
</gene>
<accession>A0A836CC01</accession>
<evidence type="ECO:0000256" key="13">
    <source>
        <dbReference type="ARBA" id="ARBA00023128"/>
    </source>
</evidence>
<keyword evidence="7 16" id="KW-0288">FMN</keyword>
<dbReference type="InterPro" id="IPR013785">
    <property type="entry name" value="Aldolase_TIM"/>
</dbReference>
<evidence type="ECO:0000256" key="6">
    <source>
        <dbReference type="ARBA" id="ARBA00022630"/>
    </source>
</evidence>
<dbReference type="GO" id="GO:0006207">
    <property type="term" value="P:'de novo' pyrimidine nucleobase biosynthetic process"/>
    <property type="evidence" value="ECO:0007669"/>
    <property type="project" value="InterPro"/>
</dbReference>
<keyword evidence="14" id="KW-0472">Membrane</keyword>
<evidence type="ECO:0000256" key="16">
    <source>
        <dbReference type="RuleBase" id="RU361255"/>
    </source>
</evidence>
<evidence type="ECO:0000256" key="5">
    <source>
        <dbReference type="ARBA" id="ARBA00017599"/>
    </source>
</evidence>
<sequence>MLIRQAARRTSGNGVRRVAANALRRLSSSREPESGTTSSGNLTALSAALLAAGVGWDYSNDFRFTRAAYLYASDNIVMPLMRLLDAESAHNVSIKATAWGLSPCDLTPNDPILQTQVLGLTFPNAIGLAAGYDKNAEAVNGLLDMGFGFIEIGTVTPEPQPGNDKPRMFRLVEDKAVINRCGFNNHGAVAVAERLKARAEAQQGPAKGFLGVNVGKNKWVAEDKAADDYCAAIKALAPYGDFVVVNVSSPNTPGLRLLQRREAIASLIERAADARDQVQVQTKKATLPLLVKIAPDLTEQEKADIAAVALSSRVDGLIVSNTTIARPAGLRSNFKGETGGLSGAPLRDASTAIIADMYRLTGGKVPLIGVGGVGTGQDAYDKIRAGASLVQIYSMMVYNGAGCVQRVKKELAALLRKNGYASVAEAVGAAHREKK</sequence>
<organism evidence="18 19">
    <name type="scientific">Tribonema minus</name>
    <dbReference type="NCBI Taxonomy" id="303371"/>
    <lineage>
        <taxon>Eukaryota</taxon>
        <taxon>Sar</taxon>
        <taxon>Stramenopiles</taxon>
        <taxon>Ochrophyta</taxon>
        <taxon>PX clade</taxon>
        <taxon>Xanthophyceae</taxon>
        <taxon>Tribonematales</taxon>
        <taxon>Tribonemataceae</taxon>
        <taxon>Tribonema</taxon>
    </lineage>
</organism>
<evidence type="ECO:0000256" key="8">
    <source>
        <dbReference type="ARBA" id="ARBA00022692"/>
    </source>
</evidence>
<dbReference type="InterPro" id="IPR050074">
    <property type="entry name" value="DHO_dehydrogenase"/>
</dbReference>
<dbReference type="PROSITE" id="PS00912">
    <property type="entry name" value="DHODEHASE_2"/>
    <property type="match status" value="1"/>
</dbReference>
<dbReference type="AlphaFoldDB" id="A0A836CC01"/>
<evidence type="ECO:0000256" key="4">
    <source>
        <dbReference type="ARBA" id="ARBA00012791"/>
    </source>
</evidence>
<evidence type="ECO:0000313" key="19">
    <source>
        <dbReference type="Proteomes" id="UP000664859"/>
    </source>
</evidence>
<dbReference type="NCBIfam" id="TIGR01036">
    <property type="entry name" value="pyrD_sub2"/>
    <property type="match status" value="1"/>
</dbReference>
<dbReference type="GO" id="GO:0106430">
    <property type="term" value="F:dihydroorotate dehydrogenase (quinone) activity"/>
    <property type="evidence" value="ECO:0007669"/>
    <property type="project" value="UniProtKB-EC"/>
</dbReference>
<comment type="pathway">
    <text evidence="2 16">Pyrimidine metabolism; UMP biosynthesis via de novo pathway; orotate from (S)-dihydroorotate (quinone route): step 1/1.</text>
</comment>
<dbReference type="NCBIfam" id="NF003652">
    <property type="entry name" value="PRK05286.2-5"/>
    <property type="match status" value="1"/>
</dbReference>
<evidence type="ECO:0000256" key="1">
    <source>
        <dbReference type="ARBA" id="ARBA00004434"/>
    </source>
</evidence>
<protein>
    <recommendedName>
        <fullName evidence="5 16">Dihydroorotate dehydrogenase (quinone), mitochondrial</fullName>
        <shortName evidence="16">DHOdehase</shortName>
        <ecNumber evidence="4 16">1.3.5.2</ecNumber>
    </recommendedName>
</protein>
<evidence type="ECO:0000259" key="17">
    <source>
        <dbReference type="Pfam" id="PF01180"/>
    </source>
</evidence>
<dbReference type="GO" id="GO:0044205">
    <property type="term" value="P:'de novo' UMP biosynthetic process"/>
    <property type="evidence" value="ECO:0007669"/>
    <property type="project" value="UniProtKB-UniPathway"/>
</dbReference>
<evidence type="ECO:0000256" key="11">
    <source>
        <dbReference type="ARBA" id="ARBA00022989"/>
    </source>
</evidence>
<dbReference type="HAMAP" id="MF_00225">
    <property type="entry name" value="DHO_dh_type2"/>
    <property type="match status" value="1"/>
</dbReference>
<dbReference type="InterPro" id="IPR001295">
    <property type="entry name" value="Dihydroorotate_DH_CS"/>
</dbReference>
<evidence type="ECO:0000313" key="18">
    <source>
        <dbReference type="EMBL" id="KAG5180790.1"/>
    </source>
</evidence>
<comment type="caution">
    <text evidence="18">The sequence shown here is derived from an EMBL/GenBank/DDBJ whole genome shotgun (WGS) entry which is preliminary data.</text>
</comment>
<evidence type="ECO:0000256" key="9">
    <source>
        <dbReference type="ARBA" id="ARBA00022792"/>
    </source>
</evidence>
<dbReference type="GO" id="GO:0005743">
    <property type="term" value="C:mitochondrial inner membrane"/>
    <property type="evidence" value="ECO:0007669"/>
    <property type="project" value="UniProtKB-SubCell"/>
</dbReference>
<keyword evidence="9 16" id="KW-0999">Mitochondrion inner membrane</keyword>
<reference evidence="18" key="1">
    <citation type="submission" date="2021-02" db="EMBL/GenBank/DDBJ databases">
        <title>First Annotated Genome of the Yellow-green Alga Tribonema minus.</title>
        <authorList>
            <person name="Mahan K.M."/>
        </authorList>
    </citation>
    <scope>NUCLEOTIDE SEQUENCE</scope>
    <source>
        <strain evidence="18">UTEX B ZZ1240</strain>
    </source>
</reference>
<proteinExistence type="inferred from homology"/>
<comment type="catalytic activity">
    <reaction evidence="15 16">
        <text>(S)-dihydroorotate + a quinone = orotate + a quinol</text>
        <dbReference type="Rhea" id="RHEA:30187"/>
        <dbReference type="ChEBI" id="CHEBI:24646"/>
        <dbReference type="ChEBI" id="CHEBI:30839"/>
        <dbReference type="ChEBI" id="CHEBI:30864"/>
        <dbReference type="ChEBI" id="CHEBI:132124"/>
        <dbReference type="EC" id="1.3.5.2"/>
    </reaction>
</comment>
<dbReference type="InterPro" id="IPR005719">
    <property type="entry name" value="Dihydroorotate_DH_2"/>
</dbReference>
<comment type="similarity">
    <text evidence="3 16">Belongs to the dihydroorotate dehydrogenase family. Type 2 subfamily.</text>
</comment>
<keyword evidence="10" id="KW-0809">Transit peptide</keyword>